<protein>
    <submittedName>
        <fullName evidence="2">Putative secreted peptide</fullName>
    </submittedName>
</protein>
<evidence type="ECO:0000313" key="2">
    <source>
        <dbReference type="EMBL" id="MBW32236.1"/>
    </source>
</evidence>
<proteinExistence type="predicted"/>
<feature type="compositionally biased region" description="Low complexity" evidence="1">
    <location>
        <begin position="21"/>
        <end position="41"/>
    </location>
</feature>
<dbReference type="AlphaFoldDB" id="A0A2M3ZUL0"/>
<accession>A0A2M3ZUL0</accession>
<reference evidence="2" key="1">
    <citation type="submission" date="2018-01" db="EMBL/GenBank/DDBJ databases">
        <title>An insight into the sialome of Amazonian anophelines.</title>
        <authorList>
            <person name="Ribeiro J.M."/>
            <person name="Scarpassa V."/>
            <person name="Calvo E."/>
        </authorList>
    </citation>
    <scope>NUCLEOTIDE SEQUENCE</scope>
    <source>
        <tissue evidence="2">Salivary glands</tissue>
    </source>
</reference>
<feature type="region of interest" description="Disordered" evidence="1">
    <location>
        <begin position="21"/>
        <end position="44"/>
    </location>
</feature>
<evidence type="ECO:0000256" key="1">
    <source>
        <dbReference type="SAM" id="MobiDB-lite"/>
    </source>
</evidence>
<organism evidence="2">
    <name type="scientific">Anopheles braziliensis</name>
    <dbReference type="NCBI Taxonomy" id="58242"/>
    <lineage>
        <taxon>Eukaryota</taxon>
        <taxon>Metazoa</taxon>
        <taxon>Ecdysozoa</taxon>
        <taxon>Arthropoda</taxon>
        <taxon>Hexapoda</taxon>
        <taxon>Insecta</taxon>
        <taxon>Pterygota</taxon>
        <taxon>Neoptera</taxon>
        <taxon>Endopterygota</taxon>
        <taxon>Diptera</taxon>
        <taxon>Nematocera</taxon>
        <taxon>Culicoidea</taxon>
        <taxon>Culicidae</taxon>
        <taxon>Anophelinae</taxon>
        <taxon>Anopheles</taxon>
    </lineage>
</organism>
<dbReference type="EMBL" id="GGFM01011485">
    <property type="protein sequence ID" value="MBW32236.1"/>
    <property type="molecule type" value="Transcribed_RNA"/>
</dbReference>
<name>A0A2M3ZUL0_9DIPT</name>
<sequence>MVPEHLRLFLTVLQWRVRSATTTTTTSRSGATIATTSAASRTRNHSINHPIVNHGYQVEQHGSNANVTVVGQHEQHLQHTIVTAQELACIGVR</sequence>